<evidence type="ECO:0000256" key="6">
    <source>
        <dbReference type="ARBA" id="ARBA00022840"/>
    </source>
</evidence>
<evidence type="ECO:0000313" key="11">
    <source>
        <dbReference type="Proteomes" id="UP000239485"/>
    </source>
</evidence>
<dbReference type="InterPro" id="IPR011009">
    <property type="entry name" value="Kinase-like_dom_sf"/>
</dbReference>
<dbReference type="EMBL" id="PTJD01000006">
    <property type="protein sequence ID" value="PPK95330.1"/>
    <property type="molecule type" value="Genomic_DNA"/>
</dbReference>
<keyword evidence="2 10" id="KW-0723">Serine/threonine-protein kinase</keyword>
<feature type="compositionally biased region" description="Low complexity" evidence="8">
    <location>
        <begin position="317"/>
        <end position="326"/>
    </location>
</feature>
<evidence type="ECO:0000259" key="9">
    <source>
        <dbReference type="PROSITE" id="PS50011"/>
    </source>
</evidence>
<dbReference type="PANTHER" id="PTHR43289:SF6">
    <property type="entry name" value="SERINE_THREONINE-PROTEIN KINASE NEKL-3"/>
    <property type="match status" value="1"/>
</dbReference>
<comment type="caution">
    <text evidence="10">The sequence shown here is derived from an EMBL/GenBank/DDBJ whole genome shotgun (WGS) entry which is preliminary data.</text>
</comment>
<keyword evidence="3" id="KW-0808">Transferase</keyword>
<evidence type="ECO:0000256" key="7">
    <source>
        <dbReference type="PROSITE-ProRule" id="PRU10141"/>
    </source>
</evidence>
<organism evidence="10 11">
    <name type="scientific">Kineococcus xinjiangensis</name>
    <dbReference type="NCBI Taxonomy" id="512762"/>
    <lineage>
        <taxon>Bacteria</taxon>
        <taxon>Bacillati</taxon>
        <taxon>Actinomycetota</taxon>
        <taxon>Actinomycetes</taxon>
        <taxon>Kineosporiales</taxon>
        <taxon>Kineosporiaceae</taxon>
        <taxon>Kineococcus</taxon>
    </lineage>
</organism>
<dbReference type="Gene3D" id="3.30.200.20">
    <property type="entry name" value="Phosphorylase Kinase, domain 1"/>
    <property type="match status" value="1"/>
</dbReference>
<dbReference type="SUPFAM" id="SSF56112">
    <property type="entry name" value="Protein kinase-like (PK-like)"/>
    <property type="match status" value="1"/>
</dbReference>
<gene>
    <name evidence="10" type="ORF">CLV92_106151</name>
</gene>
<dbReference type="InterPro" id="IPR000719">
    <property type="entry name" value="Prot_kinase_dom"/>
</dbReference>
<dbReference type="OrthoDB" id="3778994at2"/>
<feature type="compositionally biased region" description="Low complexity" evidence="8">
    <location>
        <begin position="16"/>
        <end position="25"/>
    </location>
</feature>
<dbReference type="AlphaFoldDB" id="A0A2S6IMG3"/>
<dbReference type="GO" id="GO:0004674">
    <property type="term" value="F:protein serine/threonine kinase activity"/>
    <property type="evidence" value="ECO:0007669"/>
    <property type="project" value="UniProtKB-KW"/>
</dbReference>
<dbReference type="PROSITE" id="PS50011">
    <property type="entry name" value="PROTEIN_KINASE_DOM"/>
    <property type="match status" value="1"/>
</dbReference>
<evidence type="ECO:0000256" key="1">
    <source>
        <dbReference type="ARBA" id="ARBA00012513"/>
    </source>
</evidence>
<keyword evidence="6 7" id="KW-0067">ATP-binding</keyword>
<dbReference type="Proteomes" id="UP000239485">
    <property type="component" value="Unassembled WGS sequence"/>
</dbReference>
<dbReference type="CDD" id="cd14014">
    <property type="entry name" value="STKc_PknB_like"/>
    <property type="match status" value="1"/>
</dbReference>
<feature type="compositionally biased region" description="Low complexity" evidence="8">
    <location>
        <begin position="362"/>
        <end position="373"/>
    </location>
</feature>
<evidence type="ECO:0000256" key="3">
    <source>
        <dbReference type="ARBA" id="ARBA00022679"/>
    </source>
</evidence>
<feature type="domain" description="Protein kinase" evidence="9">
    <location>
        <begin position="38"/>
        <end position="288"/>
    </location>
</feature>
<dbReference type="InterPro" id="IPR017441">
    <property type="entry name" value="Protein_kinase_ATP_BS"/>
</dbReference>
<accession>A0A2S6IMG3</accession>
<feature type="region of interest" description="Disordered" evidence="8">
    <location>
        <begin position="362"/>
        <end position="416"/>
    </location>
</feature>
<dbReference type="PANTHER" id="PTHR43289">
    <property type="entry name" value="MITOGEN-ACTIVATED PROTEIN KINASE KINASE KINASE 20-RELATED"/>
    <property type="match status" value="1"/>
</dbReference>
<dbReference type="PROSITE" id="PS00109">
    <property type="entry name" value="PROTEIN_KINASE_TYR"/>
    <property type="match status" value="1"/>
</dbReference>
<feature type="binding site" evidence="7">
    <location>
        <position position="66"/>
    </location>
    <ligand>
        <name>ATP</name>
        <dbReference type="ChEBI" id="CHEBI:30616"/>
    </ligand>
</feature>
<sequence>MQERDQTRRGRHRGTAEPGPAATAPDRPGAPPPQVDGYAVGRMLGAGGSASVWEGTGPDGLPCALKVLEETPAAAGAADPLLRELSLLRRVRHPSVVAVRDISTTAEGRPVLVLDLAAGGSLAALVRRRRLVVGEVVTLLLELGPALEDLHATGVVHADISPGNVLLRADGTPLLADLGVARVLGEAGGWLHATTGYCDPAVAAGGSPGAASDVYGLAAVAWFALTGSPPPAAGRLGRRRAGRALPEGVPAELTDLLLQALDPPPNRRPAPVELAVGASEAAPARPLRVVAAGPAPYPDPSRGPDPFGAVAAGGERPAPGDVPSGAVVPGAVASGVVASAAGPEPAAPDEYAVTRRLRALAVGPAEAAPTGEPGPDGRRTRRLGAEGRAGRRGARAGGDAPARRRRSADGARSRRTGRLLGGGAVLALLAATAVLLLPQTGDAAAGSTAAPGGRAGAASPDRDAPTEPGGTPPDATSPATARTTPEAGALPAVDAAPALDPPPAAAPADEDLHAVVVELAQRRAHALEAGDSELLTAVDSPGSPALAADVELLAAHREQGTSWRGLSFDVRSVQVEVAGPERTVLLADVVTRAHQRVDRHGAVEEVAATDPRRSRVTLVRVEGEWRVSAIG</sequence>
<evidence type="ECO:0000313" key="10">
    <source>
        <dbReference type="EMBL" id="PPK95330.1"/>
    </source>
</evidence>
<feature type="region of interest" description="Disordered" evidence="8">
    <location>
        <begin position="291"/>
        <end position="326"/>
    </location>
</feature>
<keyword evidence="5 10" id="KW-0418">Kinase</keyword>
<dbReference type="Pfam" id="PF00069">
    <property type="entry name" value="Pkinase"/>
    <property type="match status" value="1"/>
</dbReference>
<proteinExistence type="predicted"/>
<feature type="compositionally biased region" description="Low complexity" evidence="8">
    <location>
        <begin position="443"/>
        <end position="459"/>
    </location>
</feature>
<feature type="region of interest" description="Disordered" evidence="8">
    <location>
        <begin position="443"/>
        <end position="484"/>
    </location>
</feature>
<dbReference type="RefSeq" id="WP_146099485.1">
    <property type="nucleotide sequence ID" value="NZ_PTJD01000006.1"/>
</dbReference>
<dbReference type="PROSITE" id="PS00107">
    <property type="entry name" value="PROTEIN_KINASE_ATP"/>
    <property type="match status" value="1"/>
</dbReference>
<keyword evidence="11" id="KW-1185">Reference proteome</keyword>
<evidence type="ECO:0000256" key="2">
    <source>
        <dbReference type="ARBA" id="ARBA00022527"/>
    </source>
</evidence>
<dbReference type="GO" id="GO:0005524">
    <property type="term" value="F:ATP binding"/>
    <property type="evidence" value="ECO:0007669"/>
    <property type="project" value="UniProtKB-UniRule"/>
</dbReference>
<dbReference type="EC" id="2.7.11.1" evidence="1"/>
<name>A0A2S6IMG3_9ACTN</name>
<dbReference type="InterPro" id="IPR008266">
    <property type="entry name" value="Tyr_kinase_AS"/>
</dbReference>
<feature type="region of interest" description="Disordered" evidence="8">
    <location>
        <begin position="1"/>
        <end position="41"/>
    </location>
</feature>
<protein>
    <recommendedName>
        <fullName evidence="1">non-specific serine/threonine protein kinase</fullName>
        <ecNumber evidence="1">2.7.11.1</ecNumber>
    </recommendedName>
</protein>
<evidence type="ECO:0000256" key="8">
    <source>
        <dbReference type="SAM" id="MobiDB-lite"/>
    </source>
</evidence>
<evidence type="ECO:0000256" key="5">
    <source>
        <dbReference type="ARBA" id="ARBA00022777"/>
    </source>
</evidence>
<feature type="compositionally biased region" description="Basic and acidic residues" evidence="8">
    <location>
        <begin position="375"/>
        <end position="389"/>
    </location>
</feature>
<dbReference type="Gene3D" id="1.10.510.10">
    <property type="entry name" value="Transferase(Phosphotransferase) domain 1"/>
    <property type="match status" value="1"/>
</dbReference>
<evidence type="ECO:0000256" key="4">
    <source>
        <dbReference type="ARBA" id="ARBA00022741"/>
    </source>
</evidence>
<keyword evidence="4 7" id="KW-0547">Nucleotide-binding</keyword>
<reference evidence="10 11" key="1">
    <citation type="submission" date="2018-02" db="EMBL/GenBank/DDBJ databases">
        <title>Genomic Encyclopedia of Archaeal and Bacterial Type Strains, Phase II (KMG-II): from individual species to whole genera.</title>
        <authorList>
            <person name="Goeker M."/>
        </authorList>
    </citation>
    <scope>NUCLEOTIDE SEQUENCE [LARGE SCALE GENOMIC DNA]</scope>
    <source>
        <strain evidence="10 11">DSM 22857</strain>
    </source>
</reference>